<accession>A0AAF0F3Q2</accession>
<dbReference type="AlphaFoldDB" id="A0AAF0F3Q2"/>
<dbReference type="PANTHER" id="PTHR22847:SF637">
    <property type="entry name" value="WD REPEAT DOMAIN 5B"/>
    <property type="match status" value="1"/>
</dbReference>
<feature type="compositionally biased region" description="Low complexity" evidence="5">
    <location>
        <begin position="738"/>
        <end position="748"/>
    </location>
</feature>
<feature type="repeat" description="WD" evidence="4">
    <location>
        <begin position="119"/>
        <end position="151"/>
    </location>
</feature>
<dbReference type="InterPro" id="IPR021772">
    <property type="entry name" value="WDR48/Bun107"/>
</dbReference>
<dbReference type="SMART" id="SM00320">
    <property type="entry name" value="WD40"/>
    <property type="match status" value="8"/>
</dbReference>
<keyword evidence="7" id="KW-1185">Reference proteome</keyword>
<feature type="repeat" description="WD" evidence="4">
    <location>
        <begin position="163"/>
        <end position="204"/>
    </location>
</feature>
<comment type="similarity">
    <text evidence="1">Belongs to the WD repeat WDR48 family.</text>
</comment>
<keyword evidence="2 4" id="KW-0853">WD repeat</keyword>
<feature type="region of interest" description="Disordered" evidence="5">
    <location>
        <begin position="726"/>
        <end position="772"/>
    </location>
</feature>
<evidence type="ECO:0000313" key="7">
    <source>
        <dbReference type="Proteomes" id="UP001214628"/>
    </source>
</evidence>
<sequence>MSFEHDLRHRYLPGTTNTQAYRLPVLDFPLRKDKNPKLSTNLRVHIKEPGSSSGQSHTQEEFCPKHIRPVTALAAAKQRHRHSDVNVEEDAYLLYSAGCDGMLCAWELGSNTPQYRQNIYAHDDWVSSMVLCNNEQTVVSGSLDTTVKAWSPFLESGAELTEIGAHSDYVKDLAWASSLDCIVSVGLDADVRLWDLRHGRKNSIWHASCNAAIYSTGSNRSGSVIATGGVDHIVRGWDPRMRESTFDLVGHQDNVRSLLVSASGQYILSASSDSTIRLWDVGEQRCVHTFTHHNSSVWSLYAESDDLTTFISGDRDGYLCKTYWPLNGNCNDAQCILLARESCNNTYDSHLCKPVQSITADRQHVWVSNAKNATISCWKNVKPNTHSDQMPFVSGTFNGVPYSHCINLNLLDVLGAQENADQNDRFSGKSNLDESQSQSLKQRRAFADCIVTEDASPFSSKPVYTLRGHHGVLRALVLNDRIHGISIDTGSIISLWNLVKAECIGTLDVDRVRDAAKSVAVEQGSHEFDLPSSWRPQDSPSDTLSMIQCHIDSDAVVASWGSLDTATGEIKVQLHHDKIWAAEVFTADIFRSAAQDTPMQWTEGRVPIGAAIIRNLFADWISAETMMHTQSGSYSPWLLRWMDENDATVDTLLNIPMSKILPPGLISGSLATDTLSSLLAKISSRALSSMRFTESSQSVKHLSVSSTHQRLFSEVVECIQNSLTETTLSSPNLKNSPEESSSPGSSFFGRRRVTSSSRKAEPAAPTTEVSSLQQDVAARLQLLSGPFAEGVLRSGMPQIDYPPHTTILLSREHASAKSPKVIYRGCLGRIANDAPILELLAPIWLLDAVLNQQQSDPTVQRISVQVQPFPAQPSDPLTLPILPSQDAAFSVARMTRAARIATYVQELLHRAGVSVPPPPTDSPLETCIELLCNGQPLPPYSTLASCQRHLWKSSAKMQLQYKRK</sequence>
<evidence type="ECO:0000313" key="6">
    <source>
        <dbReference type="EMBL" id="WFD42205.1"/>
    </source>
</evidence>
<feature type="repeat" description="WD" evidence="4">
    <location>
        <begin position="248"/>
        <end position="289"/>
    </location>
</feature>
<gene>
    <name evidence="6" type="ORF">MPSI1_000846</name>
</gene>
<dbReference type="EMBL" id="CP118375">
    <property type="protein sequence ID" value="WFD42205.1"/>
    <property type="molecule type" value="Genomic_DNA"/>
</dbReference>
<dbReference type="InterPro" id="IPR001680">
    <property type="entry name" value="WD40_rpt"/>
</dbReference>
<reference evidence="6" key="1">
    <citation type="submission" date="2023-02" db="EMBL/GenBank/DDBJ databases">
        <title>Mating type loci evolution in Malassezia.</title>
        <authorList>
            <person name="Coelho M.A."/>
        </authorList>
    </citation>
    <scope>NUCLEOTIDE SEQUENCE</scope>
    <source>
        <strain evidence="6">CBS 14136</strain>
    </source>
</reference>
<dbReference type="PANTHER" id="PTHR22847">
    <property type="entry name" value="WD40 REPEAT PROTEIN"/>
    <property type="match status" value="1"/>
</dbReference>
<evidence type="ECO:0000256" key="5">
    <source>
        <dbReference type="SAM" id="MobiDB-lite"/>
    </source>
</evidence>
<dbReference type="PROSITE" id="PS00678">
    <property type="entry name" value="WD_REPEATS_1"/>
    <property type="match status" value="2"/>
</dbReference>
<dbReference type="PRINTS" id="PR00320">
    <property type="entry name" value="GPROTEINBRPT"/>
</dbReference>
<keyword evidence="3" id="KW-0677">Repeat</keyword>
<organism evidence="6 7">
    <name type="scientific">Malassezia psittaci</name>
    <dbReference type="NCBI Taxonomy" id="1821823"/>
    <lineage>
        <taxon>Eukaryota</taxon>
        <taxon>Fungi</taxon>
        <taxon>Dikarya</taxon>
        <taxon>Basidiomycota</taxon>
        <taxon>Ustilaginomycotina</taxon>
        <taxon>Malasseziomycetes</taxon>
        <taxon>Malasseziales</taxon>
        <taxon>Malasseziaceae</taxon>
        <taxon>Malassezia</taxon>
    </lineage>
</organism>
<dbReference type="InterPro" id="IPR036322">
    <property type="entry name" value="WD40_repeat_dom_sf"/>
</dbReference>
<dbReference type="PROSITE" id="PS50082">
    <property type="entry name" value="WD_REPEATS_2"/>
    <property type="match status" value="3"/>
</dbReference>
<feature type="compositionally biased region" description="Polar residues" evidence="5">
    <location>
        <begin position="726"/>
        <end position="735"/>
    </location>
</feature>
<protein>
    <submittedName>
        <fullName evidence="6">Uncharacterized protein</fullName>
    </submittedName>
</protein>
<dbReference type="PROSITE" id="PS50294">
    <property type="entry name" value="WD_REPEATS_REGION"/>
    <property type="match status" value="3"/>
</dbReference>
<evidence type="ECO:0000256" key="2">
    <source>
        <dbReference type="ARBA" id="ARBA00022574"/>
    </source>
</evidence>
<evidence type="ECO:0000256" key="3">
    <source>
        <dbReference type="ARBA" id="ARBA00022737"/>
    </source>
</evidence>
<dbReference type="Pfam" id="PF11816">
    <property type="entry name" value="DUF3337"/>
    <property type="match status" value="1"/>
</dbReference>
<name>A0AAF0F3Q2_9BASI</name>
<proteinExistence type="inferred from homology"/>
<dbReference type="Pfam" id="PF00400">
    <property type="entry name" value="WD40"/>
    <property type="match status" value="4"/>
</dbReference>
<dbReference type="Proteomes" id="UP001214628">
    <property type="component" value="Chromosome 1"/>
</dbReference>
<dbReference type="InterPro" id="IPR019775">
    <property type="entry name" value="WD40_repeat_CS"/>
</dbReference>
<dbReference type="Gene3D" id="2.130.10.10">
    <property type="entry name" value="YVTN repeat-like/Quinoprotein amine dehydrogenase"/>
    <property type="match status" value="2"/>
</dbReference>
<evidence type="ECO:0000256" key="1">
    <source>
        <dbReference type="ARBA" id="ARBA00006917"/>
    </source>
</evidence>
<dbReference type="GO" id="GO:1990234">
    <property type="term" value="C:transferase complex"/>
    <property type="evidence" value="ECO:0007669"/>
    <property type="project" value="UniProtKB-ARBA"/>
</dbReference>
<dbReference type="SUPFAM" id="SSF50978">
    <property type="entry name" value="WD40 repeat-like"/>
    <property type="match status" value="1"/>
</dbReference>
<dbReference type="InterPro" id="IPR020472">
    <property type="entry name" value="WD40_PAC1"/>
</dbReference>
<evidence type="ECO:0000256" key="4">
    <source>
        <dbReference type="PROSITE-ProRule" id="PRU00221"/>
    </source>
</evidence>
<dbReference type="InterPro" id="IPR015943">
    <property type="entry name" value="WD40/YVTN_repeat-like_dom_sf"/>
</dbReference>